<evidence type="ECO:0000313" key="2">
    <source>
        <dbReference type="Proteomes" id="UP000020077"/>
    </source>
</evidence>
<dbReference type="EMBL" id="JDVG02000508">
    <property type="protein sequence ID" value="KFB71670.1"/>
    <property type="molecule type" value="Genomic_DNA"/>
</dbReference>
<dbReference type="Proteomes" id="UP000020077">
    <property type="component" value="Unassembled WGS sequence"/>
</dbReference>
<organism evidence="1 2">
    <name type="scientific">Candidatus Accumulibacter phosphatis</name>
    <dbReference type="NCBI Taxonomy" id="327160"/>
    <lineage>
        <taxon>Bacteria</taxon>
        <taxon>Pseudomonadati</taxon>
        <taxon>Pseudomonadota</taxon>
        <taxon>Betaproteobacteria</taxon>
        <taxon>Candidatus Accumulibacter</taxon>
    </lineage>
</organism>
<evidence type="ECO:0000313" key="1">
    <source>
        <dbReference type="EMBL" id="KFB71670.1"/>
    </source>
</evidence>
<dbReference type="AlphaFoldDB" id="A0A080LVD6"/>
<accession>A0A080LVD6</accession>
<sequence length="95" mass="10603">MNYRIDRCRSKDRSQQLVVTDIALEEERPLPGNLCHTIEHFIAAVREIIDNGHGVARGEQCDTGMRSDIAGTTSDQDVHPPAFQESAFMVGIAHR</sequence>
<reference evidence="1 2" key="1">
    <citation type="submission" date="2014-02" db="EMBL/GenBank/DDBJ databases">
        <title>Expanding our view of genomic diversity in Candidatus Accumulibacter clades.</title>
        <authorList>
            <person name="Skennerton C.T."/>
            <person name="Barr J.J."/>
            <person name="Slater F.R."/>
            <person name="Bond P.L."/>
            <person name="Tyson G.W."/>
        </authorList>
    </citation>
    <scope>NUCLEOTIDE SEQUENCE [LARGE SCALE GENOMIC DNA]</scope>
    <source>
        <strain evidence="2">BA-91</strain>
    </source>
</reference>
<gene>
    <name evidence="1" type="ORF">AW09_003180</name>
</gene>
<comment type="caution">
    <text evidence="1">The sequence shown here is derived from an EMBL/GenBank/DDBJ whole genome shotgun (WGS) entry which is preliminary data.</text>
</comment>
<protein>
    <submittedName>
        <fullName evidence="1">Uncharacterized protein</fullName>
    </submittedName>
</protein>
<proteinExistence type="predicted"/>
<name>A0A080LVD6_9PROT</name>